<evidence type="ECO:0000256" key="3">
    <source>
        <dbReference type="ARBA" id="ARBA00023163"/>
    </source>
</evidence>
<protein>
    <recommendedName>
        <fullName evidence="4">HTH luxR-type domain-containing protein</fullName>
    </recommendedName>
</protein>
<gene>
    <name evidence="5" type="ORF">RRH01S_23_01050</name>
</gene>
<dbReference type="GeneID" id="86851671"/>
<dbReference type="Proteomes" id="UP000026941">
    <property type="component" value="Unassembled WGS sequence"/>
</dbReference>
<dbReference type="PRINTS" id="PR00038">
    <property type="entry name" value="HTHLUXR"/>
</dbReference>
<organism evidence="5 6">
    <name type="scientific">Rhizobium rhizogenes NBRC 13257</name>
    <dbReference type="NCBI Taxonomy" id="1220581"/>
    <lineage>
        <taxon>Bacteria</taxon>
        <taxon>Pseudomonadati</taxon>
        <taxon>Pseudomonadota</taxon>
        <taxon>Alphaproteobacteria</taxon>
        <taxon>Hyphomicrobiales</taxon>
        <taxon>Rhizobiaceae</taxon>
        <taxon>Rhizobium/Agrobacterium group</taxon>
        <taxon>Rhizobium</taxon>
    </lineage>
</organism>
<dbReference type="SMART" id="SM00421">
    <property type="entry name" value="HTH_LUXR"/>
    <property type="match status" value="1"/>
</dbReference>
<dbReference type="EMBL" id="BAYX01000023">
    <property type="protein sequence ID" value="GAJ96594.1"/>
    <property type="molecule type" value="Genomic_DNA"/>
</dbReference>
<dbReference type="GO" id="GO:0003677">
    <property type="term" value="F:DNA binding"/>
    <property type="evidence" value="ECO:0007669"/>
    <property type="project" value="UniProtKB-KW"/>
</dbReference>
<evidence type="ECO:0000256" key="2">
    <source>
        <dbReference type="ARBA" id="ARBA00023125"/>
    </source>
</evidence>
<dbReference type="GO" id="GO:0006355">
    <property type="term" value="P:regulation of DNA-templated transcription"/>
    <property type="evidence" value="ECO:0007669"/>
    <property type="project" value="InterPro"/>
</dbReference>
<evidence type="ECO:0000313" key="6">
    <source>
        <dbReference type="Proteomes" id="UP000026941"/>
    </source>
</evidence>
<comment type="caution">
    <text evidence="5">The sequence shown here is derived from an EMBL/GenBank/DDBJ whole genome shotgun (WGS) entry which is preliminary data.</text>
</comment>
<sequence>MVKAKNGTLPSSAERISDLIGAVYDCVLEPDKWQATIDAIRTELNFCYAILGVYPLPTGSVLLGVASGIDPAWLVRLPAYGDDIVETWGGDERISQFPLEEPIVQSQAVTDVALRASRFFTEWVRPQGVMDAVAIGLERNSRMVSTLSFGRHDQAGAVTDIELAGLRLIAPHIRRALAISQALEIQTIKASQFTATLEAFSVGVVIVDEDATVIHTNAAAQAMLEASDPIFVRAGRIGIPAAAAAATLKSAVMQAARNETELGKRGGVGIPAPRRDGAPCIVHVFPLRRRESRFDLVPRAAAALFIADAATPPQLPADALALLYGLTPAETRVFEMIVAGGTQSDIAKKLGLAVSTIKTHLLRVFEKAGCKRQADLVRLASSLSVPTRANLEATDLLPIRES</sequence>
<dbReference type="InterPro" id="IPR000792">
    <property type="entry name" value="Tscrpt_reg_LuxR_C"/>
</dbReference>
<proteinExistence type="predicted"/>
<name>A0AA87U7Q7_RHIRH</name>
<evidence type="ECO:0000313" key="5">
    <source>
        <dbReference type="EMBL" id="GAJ96594.1"/>
    </source>
</evidence>
<accession>A0AA87U7Q7</accession>
<keyword evidence="3" id="KW-0804">Transcription</keyword>
<reference evidence="5 6" key="1">
    <citation type="submission" date="2014-05" db="EMBL/GenBank/DDBJ databases">
        <title>Whole genome shotgun sequence of Rhizobium rhizogenes NBRC 13257.</title>
        <authorList>
            <person name="Katano-Makiyama Y."/>
            <person name="Hosoyama A."/>
            <person name="Hashimoto M."/>
            <person name="Hosoyama Y."/>
            <person name="Noguchi M."/>
            <person name="Tsuchikane K."/>
            <person name="Kimura A."/>
            <person name="Ohji S."/>
            <person name="Ichikawa N."/>
            <person name="Yamazoe A."/>
            <person name="Fujita N."/>
        </authorList>
    </citation>
    <scope>NUCLEOTIDE SEQUENCE [LARGE SCALE GENOMIC DNA]</scope>
    <source>
        <strain evidence="5 6">NBRC 13257</strain>
    </source>
</reference>
<keyword evidence="1" id="KW-0805">Transcription regulation</keyword>
<evidence type="ECO:0000256" key="1">
    <source>
        <dbReference type="ARBA" id="ARBA00023015"/>
    </source>
</evidence>
<dbReference type="AlphaFoldDB" id="A0AA87U7Q7"/>
<evidence type="ECO:0000259" key="4">
    <source>
        <dbReference type="PROSITE" id="PS50043"/>
    </source>
</evidence>
<feature type="domain" description="HTH luxR-type" evidence="4">
    <location>
        <begin position="319"/>
        <end position="384"/>
    </location>
</feature>
<dbReference type="RefSeq" id="WP_042476747.1">
    <property type="nucleotide sequence ID" value="NZ_BAYX01000023.1"/>
</dbReference>
<dbReference type="InterPro" id="IPR036388">
    <property type="entry name" value="WH-like_DNA-bd_sf"/>
</dbReference>
<dbReference type="InterPro" id="IPR016032">
    <property type="entry name" value="Sig_transdc_resp-reg_C-effctor"/>
</dbReference>
<dbReference type="Gene3D" id="1.10.10.10">
    <property type="entry name" value="Winged helix-like DNA-binding domain superfamily/Winged helix DNA-binding domain"/>
    <property type="match status" value="1"/>
</dbReference>
<dbReference type="PANTHER" id="PTHR44688:SF16">
    <property type="entry name" value="DNA-BINDING TRANSCRIPTIONAL ACTIVATOR DEVR_DOSR"/>
    <property type="match status" value="1"/>
</dbReference>
<dbReference type="Pfam" id="PF00196">
    <property type="entry name" value="GerE"/>
    <property type="match status" value="1"/>
</dbReference>
<keyword evidence="2" id="KW-0238">DNA-binding</keyword>
<dbReference type="PANTHER" id="PTHR44688">
    <property type="entry name" value="DNA-BINDING TRANSCRIPTIONAL ACTIVATOR DEVR_DOSR"/>
    <property type="match status" value="1"/>
</dbReference>
<dbReference type="CDD" id="cd06170">
    <property type="entry name" value="LuxR_C_like"/>
    <property type="match status" value="1"/>
</dbReference>
<dbReference type="PROSITE" id="PS50043">
    <property type="entry name" value="HTH_LUXR_2"/>
    <property type="match status" value="1"/>
</dbReference>
<dbReference type="SUPFAM" id="SSF46894">
    <property type="entry name" value="C-terminal effector domain of the bipartite response regulators"/>
    <property type="match status" value="1"/>
</dbReference>